<sequence length="414" mass="42239">MTATFRVVLAPDKFKGSLRASEVADTISTVLQHLAPSIEVTRHPIADGGEGSVELALSAGFEPISVPVTGPLGAAVEAIFALKDRVAVLEMASAAGLGLLPSGPNSDTAWDATTYGAGELISAALDRGAARIIIGAGGSATTDGGMGAVEALGVDVHALGQPAHRADTQRNGLDPRLADVDLIVACDVDNPLVGPHGAAHVYAPQKGADDACVAQLELRLAWWADAVAKATGADLRDSPGVGAAGGFAFGLVSLAGARIVSGVEILSELTGLNEVAARADLVVVGEGSLDQQSLRGKGPIGVARLASSHGVPVVAVAGRNLLSESEWREAGLRAVYVLSDIEPDPKVCIADARRLLAELAVTLADDWLPALTQDAGRSARSHDGDGSHSNPDPLSPDEYREALLSTVVRSEESG</sequence>
<comment type="caution">
    <text evidence="6">The sequence shown here is derived from an EMBL/GenBank/DDBJ whole genome shotgun (WGS) entry which is preliminary data.</text>
</comment>
<evidence type="ECO:0000256" key="4">
    <source>
        <dbReference type="PIRNR" id="PIRNR006078"/>
    </source>
</evidence>
<dbReference type="Gene3D" id="3.90.1510.10">
    <property type="entry name" value="Glycerate kinase, domain 2"/>
    <property type="match status" value="1"/>
</dbReference>
<evidence type="ECO:0000256" key="2">
    <source>
        <dbReference type="ARBA" id="ARBA00022679"/>
    </source>
</evidence>
<dbReference type="InterPro" id="IPR018193">
    <property type="entry name" value="Glyc_kinase_flavodox-like_fold"/>
</dbReference>
<proteinExistence type="inferred from homology"/>
<dbReference type="PIRSF" id="PIRSF006078">
    <property type="entry name" value="GlxK"/>
    <property type="match status" value="1"/>
</dbReference>
<dbReference type="RefSeq" id="WP_345520619.1">
    <property type="nucleotide sequence ID" value="NZ_BAABKM010000002.1"/>
</dbReference>
<dbReference type="InterPro" id="IPR004381">
    <property type="entry name" value="Glycerate_kinase"/>
</dbReference>
<gene>
    <name evidence="6" type="ORF">GCM10023349_14980</name>
</gene>
<dbReference type="SUPFAM" id="SSF110738">
    <property type="entry name" value="Glycerate kinase I"/>
    <property type="match status" value="1"/>
</dbReference>
<evidence type="ECO:0000313" key="7">
    <source>
        <dbReference type="Proteomes" id="UP001499974"/>
    </source>
</evidence>
<dbReference type="PANTHER" id="PTHR21599:SF0">
    <property type="entry name" value="GLYCERATE KINASE"/>
    <property type="match status" value="1"/>
</dbReference>
<keyword evidence="2 4" id="KW-0808">Transferase</keyword>
<feature type="region of interest" description="Disordered" evidence="5">
    <location>
        <begin position="375"/>
        <end position="414"/>
    </location>
</feature>
<dbReference type="InterPro" id="IPR018197">
    <property type="entry name" value="Glycerate_kinase_RE-like"/>
</dbReference>
<keyword evidence="7" id="KW-1185">Reference proteome</keyword>
<reference evidence="7" key="1">
    <citation type="journal article" date="2019" name="Int. J. Syst. Evol. Microbiol.">
        <title>The Global Catalogue of Microorganisms (GCM) 10K type strain sequencing project: providing services to taxonomists for standard genome sequencing and annotation.</title>
        <authorList>
            <consortium name="The Broad Institute Genomics Platform"/>
            <consortium name="The Broad Institute Genome Sequencing Center for Infectious Disease"/>
            <person name="Wu L."/>
            <person name="Ma J."/>
        </authorList>
    </citation>
    <scope>NUCLEOTIDE SEQUENCE [LARGE SCALE GENOMIC DNA]</scope>
    <source>
        <strain evidence="7">JCM 18531</strain>
    </source>
</reference>
<dbReference type="Proteomes" id="UP001499974">
    <property type="component" value="Unassembled WGS sequence"/>
</dbReference>
<dbReference type="NCBIfam" id="TIGR00045">
    <property type="entry name" value="glycerate kinase"/>
    <property type="match status" value="1"/>
</dbReference>
<dbReference type="PANTHER" id="PTHR21599">
    <property type="entry name" value="GLYCERATE KINASE"/>
    <property type="match status" value="1"/>
</dbReference>
<accession>A0ABP8X2H2</accession>
<dbReference type="EMBL" id="BAABKM010000002">
    <property type="protein sequence ID" value="GAA4699653.1"/>
    <property type="molecule type" value="Genomic_DNA"/>
</dbReference>
<comment type="similarity">
    <text evidence="1 4">Belongs to the glycerate kinase type-1 family.</text>
</comment>
<evidence type="ECO:0000313" key="6">
    <source>
        <dbReference type="EMBL" id="GAA4699653.1"/>
    </source>
</evidence>
<name>A0ABP8X2H2_9ACTN</name>
<dbReference type="Gene3D" id="3.40.50.10350">
    <property type="entry name" value="Glycerate kinase, domain 1"/>
    <property type="match status" value="1"/>
</dbReference>
<keyword evidence="3 4" id="KW-0418">Kinase</keyword>
<evidence type="ECO:0000256" key="5">
    <source>
        <dbReference type="SAM" id="MobiDB-lite"/>
    </source>
</evidence>
<organism evidence="6 7">
    <name type="scientific">Nocardioides conyzicola</name>
    <dbReference type="NCBI Taxonomy" id="1651781"/>
    <lineage>
        <taxon>Bacteria</taxon>
        <taxon>Bacillati</taxon>
        <taxon>Actinomycetota</taxon>
        <taxon>Actinomycetes</taxon>
        <taxon>Propionibacteriales</taxon>
        <taxon>Nocardioidaceae</taxon>
        <taxon>Nocardioides</taxon>
    </lineage>
</organism>
<evidence type="ECO:0000256" key="1">
    <source>
        <dbReference type="ARBA" id="ARBA00006284"/>
    </source>
</evidence>
<protein>
    <submittedName>
        <fullName evidence="6">Glycerate kinase</fullName>
    </submittedName>
</protein>
<dbReference type="InterPro" id="IPR036129">
    <property type="entry name" value="Glycerate_kinase_sf"/>
</dbReference>
<dbReference type="Pfam" id="PF02595">
    <property type="entry name" value="Gly_kinase"/>
    <property type="match status" value="1"/>
</dbReference>
<dbReference type="GO" id="GO:0016301">
    <property type="term" value="F:kinase activity"/>
    <property type="evidence" value="ECO:0007669"/>
    <property type="project" value="UniProtKB-KW"/>
</dbReference>
<evidence type="ECO:0000256" key="3">
    <source>
        <dbReference type="ARBA" id="ARBA00022777"/>
    </source>
</evidence>